<sequence>MCSESLEGSRSIQRSQVARLRWNQPLLRQSQCHSSHRQQP</sequence>
<dbReference type="EMBL" id="GBRH01189451">
    <property type="protein sequence ID" value="JAE08445.1"/>
    <property type="molecule type" value="Transcribed_RNA"/>
</dbReference>
<protein>
    <submittedName>
        <fullName evidence="1">Uncharacterized protein</fullName>
    </submittedName>
</protein>
<dbReference type="AlphaFoldDB" id="A0A0A9F5X6"/>
<name>A0A0A9F5X6_ARUDO</name>
<reference evidence="1" key="2">
    <citation type="journal article" date="2015" name="Data Brief">
        <title>Shoot transcriptome of the giant reed, Arundo donax.</title>
        <authorList>
            <person name="Barrero R.A."/>
            <person name="Guerrero F.D."/>
            <person name="Moolhuijzen P."/>
            <person name="Goolsby J.A."/>
            <person name="Tidwell J."/>
            <person name="Bellgard S.E."/>
            <person name="Bellgard M.I."/>
        </authorList>
    </citation>
    <scope>NUCLEOTIDE SEQUENCE</scope>
    <source>
        <tissue evidence="1">Shoot tissue taken approximately 20 cm above the soil surface</tissue>
    </source>
</reference>
<reference evidence="1" key="1">
    <citation type="submission" date="2014-09" db="EMBL/GenBank/DDBJ databases">
        <authorList>
            <person name="Magalhaes I.L.F."/>
            <person name="Oliveira U."/>
            <person name="Santos F.R."/>
            <person name="Vidigal T.H.D.A."/>
            <person name="Brescovit A.D."/>
            <person name="Santos A.J."/>
        </authorList>
    </citation>
    <scope>NUCLEOTIDE SEQUENCE</scope>
    <source>
        <tissue evidence="1">Shoot tissue taken approximately 20 cm above the soil surface</tissue>
    </source>
</reference>
<proteinExistence type="predicted"/>
<evidence type="ECO:0000313" key="1">
    <source>
        <dbReference type="EMBL" id="JAE08445.1"/>
    </source>
</evidence>
<accession>A0A0A9F5X6</accession>
<organism evidence="1">
    <name type="scientific">Arundo donax</name>
    <name type="common">Giant reed</name>
    <name type="synonym">Donax arundinaceus</name>
    <dbReference type="NCBI Taxonomy" id="35708"/>
    <lineage>
        <taxon>Eukaryota</taxon>
        <taxon>Viridiplantae</taxon>
        <taxon>Streptophyta</taxon>
        <taxon>Embryophyta</taxon>
        <taxon>Tracheophyta</taxon>
        <taxon>Spermatophyta</taxon>
        <taxon>Magnoliopsida</taxon>
        <taxon>Liliopsida</taxon>
        <taxon>Poales</taxon>
        <taxon>Poaceae</taxon>
        <taxon>PACMAD clade</taxon>
        <taxon>Arundinoideae</taxon>
        <taxon>Arundineae</taxon>
        <taxon>Arundo</taxon>
    </lineage>
</organism>